<comment type="similarity">
    <text evidence="2">Belongs to the methyl-accepting chemotaxis (MCP) protein family.</text>
</comment>
<keyword evidence="8" id="KW-1185">Reference proteome</keyword>
<dbReference type="Proteomes" id="UP001204151">
    <property type="component" value="Unassembled WGS sequence"/>
</dbReference>
<feature type="domain" description="Methyl-accepting transducer" evidence="6">
    <location>
        <begin position="275"/>
        <end position="504"/>
    </location>
</feature>
<dbReference type="Pfam" id="PF00015">
    <property type="entry name" value="MCPsignal"/>
    <property type="match status" value="1"/>
</dbReference>
<sequence>MNLANMKVGVRLGLGFALVLVLLVMVTVVGILRMAQIQNRLDHVVTVNNVVTRLVVDMRNNVSERVTSLRTLTLMTDPADMEPELNRFKEQTAKYDALQGKLAAKFSEEASAEEKTLLNQVKDAEGAAMPAIAKASALYLANNAMDATRVMVKEIRPAQKKWLEGLDQLGALEDKLNAQAQVDAEASFASARNFMLVLLGVAVTFGILAATVITRGLLKQLGGEPGYTAKIAGSIAEGDLSIGIETKSSDRGSLLVEMKQMRNSLVDIVSQVRRGTHTITTASREIAAGNTDLSSRTELQASSLEKTASAMEELTSTVKQNADNALEANHLAATASDVARKGGEVVSQVVGTMGEINSSASKIADIIGVIDGIAFQTNILALNAAVEAARAGEQGRGFAVVASEVRNLAQRSAAAAKEIKQLIGDSVEKIGRGSKLVGQAGETMDEVVASVKRVTDIMSDIASASAEQSAGIEQVNLSIIEMDGMTQQNAALVEQAAAAFQSLQDQAAELQRVVSIFKLAEGEEPAVAATPAPAAATTRAVVVRPAKPQLKKPAAKARAAAPVQEERPADAPASTAKKVAAAAASDDWEEF</sequence>
<gene>
    <name evidence="7" type="ORF">NX784_27400</name>
</gene>
<keyword evidence="3" id="KW-0807">Transducer</keyword>
<feature type="transmembrane region" description="Helical" evidence="5">
    <location>
        <begin position="12"/>
        <end position="32"/>
    </location>
</feature>
<keyword evidence="5" id="KW-1133">Transmembrane helix</keyword>
<feature type="region of interest" description="Disordered" evidence="4">
    <location>
        <begin position="546"/>
        <end position="591"/>
    </location>
</feature>
<dbReference type="PANTHER" id="PTHR43531:SF14">
    <property type="entry name" value="METHYL-ACCEPTING CHEMOTAXIS PROTEIN I-RELATED"/>
    <property type="match status" value="1"/>
</dbReference>
<dbReference type="InterPro" id="IPR004090">
    <property type="entry name" value="Chemotax_Me-accpt_rcpt"/>
</dbReference>
<reference evidence="7 8" key="1">
    <citation type="submission" date="2022-08" db="EMBL/GenBank/DDBJ databases">
        <title>Reclassification of Massilia species as members of the genera Telluria, Duganella, Pseudoduganella, Mokoshia gen. nov. and Zemynaea gen. nov. using orthogonal and non-orthogonal genome-based approaches.</title>
        <authorList>
            <person name="Bowman J.P."/>
        </authorList>
    </citation>
    <scope>NUCLEOTIDE SEQUENCE [LARGE SCALE GENOMIC DNA]</scope>
    <source>
        <strain evidence="7 8">JCM 31316</strain>
    </source>
</reference>
<evidence type="ECO:0000256" key="1">
    <source>
        <dbReference type="ARBA" id="ARBA00022481"/>
    </source>
</evidence>
<evidence type="ECO:0000256" key="2">
    <source>
        <dbReference type="ARBA" id="ARBA00029447"/>
    </source>
</evidence>
<evidence type="ECO:0000313" key="8">
    <source>
        <dbReference type="Proteomes" id="UP001204151"/>
    </source>
</evidence>
<keyword evidence="1" id="KW-0488">Methylation</keyword>
<dbReference type="Gene3D" id="1.10.287.950">
    <property type="entry name" value="Methyl-accepting chemotaxis protein"/>
    <property type="match status" value="1"/>
</dbReference>
<comment type="caution">
    <text evidence="7">The sequence shown here is derived from an EMBL/GenBank/DDBJ whole genome shotgun (WGS) entry which is preliminary data.</text>
</comment>
<protein>
    <submittedName>
        <fullName evidence="7">Methyl-accepting chemotaxis protein</fullName>
    </submittedName>
</protein>
<evidence type="ECO:0000256" key="3">
    <source>
        <dbReference type="PROSITE-ProRule" id="PRU00284"/>
    </source>
</evidence>
<name>A0ABT1ZZE9_9BURK</name>
<dbReference type="PANTHER" id="PTHR43531">
    <property type="entry name" value="PROTEIN ICFG"/>
    <property type="match status" value="1"/>
</dbReference>
<dbReference type="PRINTS" id="PR00260">
    <property type="entry name" value="CHEMTRNSDUCR"/>
</dbReference>
<feature type="transmembrane region" description="Helical" evidence="5">
    <location>
        <begin position="194"/>
        <end position="218"/>
    </location>
</feature>
<dbReference type="InterPro" id="IPR004089">
    <property type="entry name" value="MCPsignal_dom"/>
</dbReference>
<evidence type="ECO:0000256" key="5">
    <source>
        <dbReference type="SAM" id="Phobius"/>
    </source>
</evidence>
<dbReference type="SUPFAM" id="SSF58104">
    <property type="entry name" value="Methyl-accepting chemotaxis protein (MCP) signaling domain"/>
    <property type="match status" value="1"/>
</dbReference>
<dbReference type="InterPro" id="IPR051310">
    <property type="entry name" value="MCP_chemotaxis"/>
</dbReference>
<dbReference type="CDD" id="cd11386">
    <property type="entry name" value="MCP_signal"/>
    <property type="match status" value="1"/>
</dbReference>
<evidence type="ECO:0000313" key="7">
    <source>
        <dbReference type="EMBL" id="MCS0585311.1"/>
    </source>
</evidence>
<dbReference type="InterPro" id="IPR024478">
    <property type="entry name" value="HlyB_4HB_MCP"/>
</dbReference>
<evidence type="ECO:0000256" key="4">
    <source>
        <dbReference type="SAM" id="MobiDB-lite"/>
    </source>
</evidence>
<keyword evidence="5" id="KW-0812">Transmembrane</keyword>
<dbReference type="EMBL" id="JANUGW010000032">
    <property type="protein sequence ID" value="MCS0585311.1"/>
    <property type="molecule type" value="Genomic_DNA"/>
</dbReference>
<keyword evidence="5" id="KW-0472">Membrane</keyword>
<dbReference type="SMART" id="SM00283">
    <property type="entry name" value="MA"/>
    <property type="match status" value="1"/>
</dbReference>
<organism evidence="7 8">
    <name type="scientific">Massilia pinisoli</name>
    <dbReference type="NCBI Taxonomy" id="1772194"/>
    <lineage>
        <taxon>Bacteria</taxon>
        <taxon>Pseudomonadati</taxon>
        <taxon>Pseudomonadota</taxon>
        <taxon>Betaproteobacteria</taxon>
        <taxon>Burkholderiales</taxon>
        <taxon>Oxalobacteraceae</taxon>
        <taxon>Telluria group</taxon>
        <taxon>Massilia</taxon>
    </lineage>
</organism>
<evidence type="ECO:0000259" key="6">
    <source>
        <dbReference type="PROSITE" id="PS50111"/>
    </source>
</evidence>
<accession>A0ABT1ZZE9</accession>
<dbReference type="RefSeq" id="WP_258819838.1">
    <property type="nucleotide sequence ID" value="NZ_JANUGW010000032.1"/>
</dbReference>
<proteinExistence type="inferred from homology"/>
<dbReference type="InterPro" id="IPR047347">
    <property type="entry name" value="YvaQ-like_sensor"/>
</dbReference>
<dbReference type="CDD" id="cd19411">
    <property type="entry name" value="MCP2201-like_sensor"/>
    <property type="match status" value="1"/>
</dbReference>
<dbReference type="Pfam" id="PF12729">
    <property type="entry name" value="4HB_MCP_1"/>
    <property type="match status" value="1"/>
</dbReference>
<dbReference type="PROSITE" id="PS50111">
    <property type="entry name" value="CHEMOTAXIS_TRANSDUC_2"/>
    <property type="match status" value="1"/>
</dbReference>
<feature type="compositionally biased region" description="Low complexity" evidence="4">
    <location>
        <begin position="570"/>
        <end position="585"/>
    </location>
</feature>